<dbReference type="InterPro" id="IPR011044">
    <property type="entry name" value="Quino_amine_DH_bsu"/>
</dbReference>
<dbReference type="SUPFAM" id="SSF50969">
    <property type="entry name" value="YVTN repeat-like/Quinoprotein amine dehydrogenase"/>
    <property type="match status" value="1"/>
</dbReference>
<feature type="signal peptide" evidence="2">
    <location>
        <begin position="1"/>
        <end position="27"/>
    </location>
</feature>
<reference evidence="3" key="1">
    <citation type="submission" date="2024-05" db="EMBL/GenBank/DDBJ databases">
        <title>30 novel species of actinomycetes from the DSMZ collection.</title>
        <authorList>
            <person name="Nouioui I."/>
        </authorList>
    </citation>
    <scope>NUCLEOTIDE SEQUENCE</scope>
    <source>
        <strain evidence="3">DSM 41527</strain>
    </source>
</reference>
<name>A0ABU2TC10_9ACTN</name>
<evidence type="ECO:0000313" key="3">
    <source>
        <dbReference type="EMBL" id="MDT0458473.1"/>
    </source>
</evidence>
<feature type="chain" id="PRO_5046628999" evidence="2">
    <location>
        <begin position="28"/>
        <end position="354"/>
    </location>
</feature>
<dbReference type="Pfam" id="PF05096">
    <property type="entry name" value="Glu_cyclase_2"/>
    <property type="match status" value="1"/>
</dbReference>
<dbReference type="PANTHER" id="PTHR31270">
    <property type="entry name" value="GLUTAMINYL-PEPTIDE CYCLOTRANSFERASE"/>
    <property type="match status" value="1"/>
</dbReference>
<proteinExistence type="predicted"/>
<feature type="region of interest" description="Disordered" evidence="1">
    <location>
        <begin position="31"/>
        <end position="52"/>
    </location>
</feature>
<dbReference type="Gene3D" id="2.130.10.10">
    <property type="entry name" value="YVTN repeat-like/Quinoprotein amine dehydrogenase"/>
    <property type="match status" value="1"/>
</dbReference>
<evidence type="ECO:0000256" key="1">
    <source>
        <dbReference type="SAM" id="MobiDB-lite"/>
    </source>
</evidence>
<sequence>MHISHAARGATCCVVLTCLVSALTASGAAAPQHRQSVCRTTDKGGGDSGPDQYRYKVRNVYPHDPKAFTEGLIADHGSLYESTGRYGESEVRRVDVHSGEVIQRKALDAQHFGEGITDYKGQLVQLTYKEKQGFIYDKRSLEKTGEFSVSAEGWGLTSLDDQLIMSDGSSTLYSIDPETSRQKLLFQVTENGRTVDKINELETVDGCIYANIFHSDRIIKIDPRTGKVVSSVDMTGLNPDPSRPYSAVLNGIAFDARARKMYVTGKLWNHVYEVTLKKVSSSRSTAPSAPAPEPQGARRCRVQWHRRGWPAEHSRCVVKEALSVTVEHEVSVSPALDLSSQREGFVHRLGFLST</sequence>
<dbReference type="InterPro" id="IPR015943">
    <property type="entry name" value="WD40/YVTN_repeat-like_dom_sf"/>
</dbReference>
<accession>A0ABU2TC10</accession>
<protein>
    <submittedName>
        <fullName evidence="3">Glutaminyl-peptide cyclotransferase</fullName>
    </submittedName>
</protein>
<dbReference type="Proteomes" id="UP001180551">
    <property type="component" value="Unassembled WGS sequence"/>
</dbReference>
<evidence type="ECO:0000256" key="2">
    <source>
        <dbReference type="SAM" id="SignalP"/>
    </source>
</evidence>
<evidence type="ECO:0000313" key="4">
    <source>
        <dbReference type="Proteomes" id="UP001180551"/>
    </source>
</evidence>
<organism evidence="3 4">
    <name type="scientific">Streptomyces mooreae</name>
    <dbReference type="NCBI Taxonomy" id="3075523"/>
    <lineage>
        <taxon>Bacteria</taxon>
        <taxon>Bacillati</taxon>
        <taxon>Actinomycetota</taxon>
        <taxon>Actinomycetes</taxon>
        <taxon>Kitasatosporales</taxon>
        <taxon>Streptomycetaceae</taxon>
        <taxon>Streptomyces</taxon>
    </lineage>
</organism>
<dbReference type="InterPro" id="IPR007788">
    <property type="entry name" value="QCT"/>
</dbReference>
<dbReference type="RefSeq" id="WP_311625552.1">
    <property type="nucleotide sequence ID" value="NZ_JAVRFE010000031.1"/>
</dbReference>
<keyword evidence="4" id="KW-1185">Reference proteome</keyword>
<keyword evidence="2" id="KW-0732">Signal</keyword>
<dbReference type="EMBL" id="JAVRFE010000031">
    <property type="protein sequence ID" value="MDT0458473.1"/>
    <property type="molecule type" value="Genomic_DNA"/>
</dbReference>
<comment type="caution">
    <text evidence="3">The sequence shown here is derived from an EMBL/GenBank/DDBJ whole genome shotgun (WGS) entry which is preliminary data.</text>
</comment>
<dbReference type="PANTHER" id="PTHR31270:SF1">
    <property type="entry name" value="GLUTAMINYL-PEPTIDE CYCLOTRANSFERASE"/>
    <property type="match status" value="1"/>
</dbReference>
<gene>
    <name evidence="3" type="ORF">RM550_22510</name>
</gene>